<reference evidence="1 2" key="1">
    <citation type="submission" date="2023-06" db="EMBL/GenBank/DDBJ databases">
        <title>Pelomonas sp. PFR6 16S ribosomal RNA gene Genome sequencing and assembly.</title>
        <authorList>
            <person name="Woo H."/>
        </authorList>
    </citation>
    <scope>NUCLEOTIDE SEQUENCE [LARGE SCALE GENOMIC DNA]</scope>
    <source>
        <strain evidence="1 2">PFR6</strain>
    </source>
</reference>
<protein>
    <submittedName>
        <fullName evidence="1">Uncharacterized protein</fullName>
    </submittedName>
</protein>
<proteinExistence type="predicted"/>
<name>A0ABT8DP14_9BURK</name>
<dbReference type="RefSeq" id="WP_290358078.1">
    <property type="nucleotide sequence ID" value="NZ_JAUHHC010000002.1"/>
</dbReference>
<evidence type="ECO:0000313" key="1">
    <source>
        <dbReference type="EMBL" id="MDN3919746.1"/>
    </source>
</evidence>
<dbReference type="EMBL" id="JAUHHC010000002">
    <property type="protein sequence ID" value="MDN3919746.1"/>
    <property type="molecule type" value="Genomic_DNA"/>
</dbReference>
<sequence length="71" mass="8135">MKQSIEAAINQIQKAFEPLQCVAKSDDYGARINFTVFDKDEPYSRSFSKAQYSDAARLNLLLDSARREVFK</sequence>
<dbReference type="Proteomes" id="UP001228044">
    <property type="component" value="Unassembled WGS sequence"/>
</dbReference>
<comment type="caution">
    <text evidence="1">The sequence shown here is derived from an EMBL/GenBank/DDBJ whole genome shotgun (WGS) entry which is preliminary data.</text>
</comment>
<accession>A0ABT8DP14</accession>
<gene>
    <name evidence="1" type="ORF">QWJ38_05560</name>
</gene>
<organism evidence="1 2">
    <name type="scientific">Roseateles violae</name>
    <dbReference type="NCBI Taxonomy" id="3058042"/>
    <lineage>
        <taxon>Bacteria</taxon>
        <taxon>Pseudomonadati</taxon>
        <taxon>Pseudomonadota</taxon>
        <taxon>Betaproteobacteria</taxon>
        <taxon>Burkholderiales</taxon>
        <taxon>Sphaerotilaceae</taxon>
        <taxon>Roseateles</taxon>
    </lineage>
</organism>
<keyword evidence="2" id="KW-1185">Reference proteome</keyword>
<evidence type="ECO:0000313" key="2">
    <source>
        <dbReference type="Proteomes" id="UP001228044"/>
    </source>
</evidence>